<feature type="domain" description="Alcohol dehydrogenase iron-type/glycerol dehydrogenase GldA" evidence="2">
    <location>
        <begin position="13"/>
        <end position="165"/>
    </location>
</feature>
<dbReference type="RefSeq" id="WP_057777076.1">
    <property type="nucleotide sequence ID" value="NZ_AYYY01000002.1"/>
</dbReference>
<dbReference type="InterPro" id="IPR056798">
    <property type="entry name" value="ADH_Fe_C"/>
</dbReference>
<dbReference type="GO" id="GO:0017000">
    <property type="term" value="P:antibiotic biosynthetic process"/>
    <property type="evidence" value="ECO:0007669"/>
    <property type="project" value="InterPro"/>
</dbReference>
<protein>
    <submittedName>
        <fullName evidence="4">Uncharacterized protein</fullName>
    </submittedName>
</protein>
<dbReference type="AlphaFoldDB" id="A0A0R2A7V7"/>
<dbReference type="Pfam" id="PF00465">
    <property type="entry name" value="Fe-ADH"/>
    <property type="match status" value="1"/>
</dbReference>
<keyword evidence="5" id="KW-1185">Reference proteome</keyword>
<dbReference type="Gene3D" id="1.20.1090.10">
    <property type="entry name" value="Dehydroquinate synthase-like - alpha domain"/>
    <property type="match status" value="1"/>
</dbReference>
<dbReference type="InterPro" id="IPR001670">
    <property type="entry name" value="ADH_Fe/GldA"/>
</dbReference>
<dbReference type="EMBL" id="AYYY01000002">
    <property type="protein sequence ID" value="KRM62698.1"/>
    <property type="molecule type" value="Genomic_DNA"/>
</dbReference>
<dbReference type="PANTHER" id="PTHR11496:SF103">
    <property type="entry name" value="DEHYDROGENASE, PUTATIVE-RELATED"/>
    <property type="match status" value="1"/>
</dbReference>
<gene>
    <name evidence="4" type="ORF">FC26_GL001403</name>
</gene>
<dbReference type="GO" id="GO:0046872">
    <property type="term" value="F:metal ion binding"/>
    <property type="evidence" value="ECO:0007669"/>
    <property type="project" value="InterPro"/>
</dbReference>
<sequence length="370" mass="41038">MATSVSSAQTKTMVQDLQQLIQKYHSHRPFLVCGHSFMTTHSYQELLMMKDVTITTFHDYEPNPKYESVVKGLAAFYRNNSDLLISIGGGSPMDVAKSIKAFYNMKPDIPFVNQPIFANPIVHIAIPTTAGTGSEVTHFAVIYYQGKKYSISDESLLPEAYVLAPSLLDSLPLYQRQASMLDALCHAIESIWALKATSQSQADAQRALVEWVDNYQSYLAGDAKANGPMLEAANLAGRAINISTTTAAHAMAYKLTSLYGIAHGHAVALCLPKIWRYMIAHLDRVQQGLDAQIVSRRFEMITQALGQKDVTAAIEWFEALTASLGLTVPTLQSKEQLEELTNSVNLQRLRNNPVKLDRLAIKEIYLDVLQ</sequence>
<evidence type="ECO:0000313" key="5">
    <source>
        <dbReference type="Proteomes" id="UP000051733"/>
    </source>
</evidence>
<evidence type="ECO:0000259" key="2">
    <source>
        <dbReference type="Pfam" id="PF00465"/>
    </source>
</evidence>
<dbReference type="Proteomes" id="UP000051733">
    <property type="component" value="Unassembled WGS sequence"/>
</dbReference>
<comment type="caution">
    <text evidence="4">The sequence shown here is derived from an EMBL/GenBank/DDBJ whole genome shotgun (WGS) entry which is preliminary data.</text>
</comment>
<dbReference type="PANTHER" id="PTHR11496">
    <property type="entry name" value="ALCOHOL DEHYDROGENASE"/>
    <property type="match status" value="1"/>
</dbReference>
<dbReference type="FunFam" id="3.40.50.1970:FF:000003">
    <property type="entry name" value="Alcohol dehydrogenase, iron-containing"/>
    <property type="match status" value="1"/>
</dbReference>
<proteinExistence type="predicted"/>
<dbReference type="Pfam" id="PF25137">
    <property type="entry name" value="ADH_Fe_C"/>
    <property type="match status" value="1"/>
</dbReference>
<dbReference type="InterPro" id="IPR035873">
    <property type="entry name" value="PhpC"/>
</dbReference>
<keyword evidence="1" id="KW-0560">Oxidoreductase</keyword>
<dbReference type="GO" id="GO:0004022">
    <property type="term" value="F:alcohol dehydrogenase (NAD+) activity"/>
    <property type="evidence" value="ECO:0007669"/>
    <property type="project" value="TreeGrafter"/>
</dbReference>
<evidence type="ECO:0000313" key="4">
    <source>
        <dbReference type="EMBL" id="KRM62698.1"/>
    </source>
</evidence>
<dbReference type="Gene3D" id="3.40.50.1970">
    <property type="match status" value="1"/>
</dbReference>
<evidence type="ECO:0000259" key="3">
    <source>
        <dbReference type="Pfam" id="PF25137"/>
    </source>
</evidence>
<dbReference type="PATRIC" id="fig|1423813.3.peg.1429"/>
<feature type="domain" description="Fe-containing alcohol dehydrogenase-like C-terminal" evidence="3">
    <location>
        <begin position="178"/>
        <end position="366"/>
    </location>
</feature>
<reference evidence="4 5" key="1">
    <citation type="journal article" date="2015" name="Genome Announc.">
        <title>Expanding the biotechnology potential of lactobacilli through comparative genomics of 213 strains and associated genera.</title>
        <authorList>
            <person name="Sun Z."/>
            <person name="Harris H.M."/>
            <person name="McCann A."/>
            <person name="Guo C."/>
            <person name="Argimon S."/>
            <person name="Zhang W."/>
            <person name="Yang X."/>
            <person name="Jeffery I.B."/>
            <person name="Cooney J.C."/>
            <person name="Kagawa T.F."/>
            <person name="Liu W."/>
            <person name="Song Y."/>
            <person name="Salvetti E."/>
            <person name="Wrobel A."/>
            <person name="Rasinkangas P."/>
            <person name="Parkhill J."/>
            <person name="Rea M.C."/>
            <person name="O'Sullivan O."/>
            <person name="Ritari J."/>
            <person name="Douillard F.P."/>
            <person name="Paul Ross R."/>
            <person name="Yang R."/>
            <person name="Briner A.E."/>
            <person name="Felis G.E."/>
            <person name="de Vos W.M."/>
            <person name="Barrangou R."/>
            <person name="Klaenhammer T.R."/>
            <person name="Caufield P.W."/>
            <person name="Cui Y."/>
            <person name="Zhang H."/>
            <person name="O'Toole P.W."/>
        </authorList>
    </citation>
    <scope>NUCLEOTIDE SEQUENCE [LARGE SCALE GENOMIC DNA]</scope>
    <source>
        <strain evidence="4 5">DSM 20634</strain>
    </source>
</reference>
<dbReference type="SUPFAM" id="SSF56796">
    <property type="entry name" value="Dehydroquinate synthase-like"/>
    <property type="match status" value="1"/>
</dbReference>
<dbReference type="CDD" id="cd08182">
    <property type="entry name" value="HEPD"/>
    <property type="match status" value="1"/>
</dbReference>
<name>A0A0R2A7V7_9LACO</name>
<organism evidence="4 5">
    <name type="scientific">Paucilactobacillus vaccinostercus DSM 20634</name>
    <dbReference type="NCBI Taxonomy" id="1423813"/>
    <lineage>
        <taxon>Bacteria</taxon>
        <taxon>Bacillati</taxon>
        <taxon>Bacillota</taxon>
        <taxon>Bacilli</taxon>
        <taxon>Lactobacillales</taxon>
        <taxon>Lactobacillaceae</taxon>
        <taxon>Paucilactobacillus</taxon>
    </lineage>
</organism>
<evidence type="ECO:0000256" key="1">
    <source>
        <dbReference type="ARBA" id="ARBA00023002"/>
    </source>
</evidence>
<dbReference type="InterPro" id="IPR039697">
    <property type="entry name" value="Alcohol_dehydrogenase_Fe"/>
</dbReference>
<accession>A0A0R2A7V7</accession>
<dbReference type="STRING" id="1423813.FC26_GL001403"/>